<dbReference type="HOGENOM" id="CLU_734729_0_0_6"/>
<keyword evidence="1" id="KW-0378">Hydrolase</keyword>
<accession>Q12JL0</accession>
<dbReference type="Gene3D" id="3.30.750.70">
    <property type="entry name" value="4-hydroxybutyrate coenzyme like domains"/>
    <property type="match status" value="1"/>
</dbReference>
<dbReference type="GO" id="GO:0008775">
    <property type="term" value="F:acetate CoA-transferase activity"/>
    <property type="evidence" value="ECO:0007669"/>
    <property type="project" value="InterPro"/>
</dbReference>
<proteinExistence type="predicted"/>
<dbReference type="SUPFAM" id="SSF100950">
    <property type="entry name" value="NagB/RpiA/CoA transferase-like"/>
    <property type="match status" value="1"/>
</dbReference>
<evidence type="ECO:0000313" key="1">
    <source>
        <dbReference type="EMBL" id="ABE56366.1"/>
    </source>
</evidence>
<dbReference type="PANTHER" id="PTHR21432:SF20">
    <property type="entry name" value="ACETYL-COA HYDROLASE"/>
    <property type="match status" value="1"/>
</dbReference>
<sequence>MDPLVKSHDLDTAVSDIIERCGENIILATALGLGKPNRLLNRLYQKVKSQPDKCKLTIYTALSLQVPQAKSDVEQRFLGPFAARHFGEDYLGLDYLDDANQNTLPDNISLHEFYFSSGSQLHHASAQQNYISQNYTHVARDLVAAGVNLVVQQVAKRGDRLSLSCNPDVMLDLIEQMQAANKPLMVVGVVNAALPFLGGDADVSESIFDLLVDDAIPQTLFGIPRESVSLVDHAIGLHASRLVKDGGTLQIGIGALSDAIVNALILRHQNNADYHQALTAIDSVLDSTLVKDIGGISPFKQGLYGATEMVMDGFMHLRNAGILRRLVFDDLALQTLLDQHMICNPLAKSDLQVLIEQGLIAPVITDKDVAWMKKFGLVDINAKIIGANLALAPDSMLTVPATFMEDYWLLC</sequence>
<dbReference type="STRING" id="318161.Sden_3088"/>
<gene>
    <name evidence="1" type="ordered locus">Sden_3088</name>
</gene>
<protein>
    <submittedName>
        <fullName evidence="1">Acetyl-CoA hydrolase</fullName>
    </submittedName>
</protein>
<reference evidence="1 2" key="1">
    <citation type="submission" date="2006-03" db="EMBL/GenBank/DDBJ databases">
        <title>Complete sequence of Shewanella denitrificans OS217.</title>
        <authorList>
            <consortium name="US DOE Joint Genome Institute"/>
            <person name="Copeland A."/>
            <person name="Lucas S."/>
            <person name="Lapidus A."/>
            <person name="Barry K."/>
            <person name="Detter J.C."/>
            <person name="Glavina del Rio T."/>
            <person name="Hammon N."/>
            <person name="Israni S."/>
            <person name="Dalin E."/>
            <person name="Tice H."/>
            <person name="Pitluck S."/>
            <person name="Brettin T."/>
            <person name="Bruce D."/>
            <person name="Han C."/>
            <person name="Tapia R."/>
            <person name="Gilna P."/>
            <person name="Kiss H."/>
            <person name="Schmutz J."/>
            <person name="Larimer F."/>
            <person name="Land M."/>
            <person name="Hauser L."/>
            <person name="Kyrpides N."/>
            <person name="Lykidis A."/>
            <person name="Richardson P."/>
        </authorList>
    </citation>
    <scope>NUCLEOTIDE SEQUENCE [LARGE SCALE GENOMIC DNA]</scope>
    <source>
        <strain evidence="2">OS217 / ATCC BAA-1090 / DSM 15013</strain>
    </source>
</reference>
<dbReference type="AlphaFoldDB" id="Q12JL0"/>
<dbReference type="EMBL" id="CP000302">
    <property type="protein sequence ID" value="ABE56366.1"/>
    <property type="molecule type" value="Genomic_DNA"/>
</dbReference>
<dbReference type="GO" id="GO:0006083">
    <property type="term" value="P:acetate metabolic process"/>
    <property type="evidence" value="ECO:0007669"/>
    <property type="project" value="InterPro"/>
</dbReference>
<keyword evidence="2" id="KW-1185">Reference proteome</keyword>
<dbReference type="InterPro" id="IPR037171">
    <property type="entry name" value="NagB/RpiA_transferase-like"/>
</dbReference>
<dbReference type="Gene3D" id="3.40.1080.10">
    <property type="entry name" value="Glutaconate Coenzyme A-transferase"/>
    <property type="match status" value="1"/>
</dbReference>
<dbReference type="InterPro" id="IPR046433">
    <property type="entry name" value="ActCoA_hydro"/>
</dbReference>
<dbReference type="OrthoDB" id="9801795at2"/>
<name>Q12JL0_SHEDO</name>
<dbReference type="Proteomes" id="UP000001982">
    <property type="component" value="Chromosome"/>
</dbReference>
<organism evidence="1 2">
    <name type="scientific">Shewanella denitrificans (strain OS217 / ATCC BAA-1090 / DSM 15013)</name>
    <dbReference type="NCBI Taxonomy" id="318161"/>
    <lineage>
        <taxon>Bacteria</taxon>
        <taxon>Pseudomonadati</taxon>
        <taxon>Pseudomonadota</taxon>
        <taxon>Gammaproteobacteria</taxon>
        <taxon>Alteromonadales</taxon>
        <taxon>Shewanellaceae</taxon>
        <taxon>Shewanella</taxon>
    </lineage>
</organism>
<dbReference type="KEGG" id="sdn:Sden_3088"/>
<dbReference type="eggNOG" id="COG0427">
    <property type="taxonomic scope" value="Bacteria"/>
</dbReference>
<dbReference type="GO" id="GO:0016787">
    <property type="term" value="F:hydrolase activity"/>
    <property type="evidence" value="ECO:0007669"/>
    <property type="project" value="UniProtKB-KW"/>
</dbReference>
<evidence type="ECO:0000313" key="2">
    <source>
        <dbReference type="Proteomes" id="UP000001982"/>
    </source>
</evidence>
<dbReference type="PANTHER" id="PTHR21432">
    <property type="entry name" value="ACETYL-COA HYDROLASE-RELATED"/>
    <property type="match status" value="1"/>
</dbReference>